<accession>A0ABS2VZ53</accession>
<comment type="caution">
    <text evidence="1">The sequence shown here is derived from an EMBL/GenBank/DDBJ whole genome shotgun (WGS) entry which is preliminary data.</text>
</comment>
<name>A0ABS2VZ53_STRAS</name>
<gene>
    <name evidence="1" type="ORF">JS756_30795</name>
</gene>
<reference evidence="1 2" key="1">
    <citation type="submission" date="2021-02" db="EMBL/GenBank/DDBJ databases">
        <title>Whole genome sequencing of Streptomyces actuosus VRA1.</title>
        <authorList>
            <person name="Sen G."/>
            <person name="Sen A."/>
        </authorList>
    </citation>
    <scope>NUCLEOTIDE SEQUENCE [LARGE SCALE GENOMIC DNA]</scope>
    <source>
        <strain evidence="1 2">VRA1</strain>
    </source>
</reference>
<organism evidence="1 2">
    <name type="scientific">Streptomyces actuosus</name>
    <dbReference type="NCBI Taxonomy" id="1885"/>
    <lineage>
        <taxon>Bacteria</taxon>
        <taxon>Bacillati</taxon>
        <taxon>Actinomycetota</taxon>
        <taxon>Actinomycetes</taxon>
        <taxon>Kitasatosporales</taxon>
        <taxon>Streptomycetaceae</taxon>
        <taxon>Streptomyces</taxon>
    </lineage>
</organism>
<sequence>MPGRTYDLTAARRHKIIRICERQGMPILADMAYIGADDWVTIPKSARRTVSSPPTERTVD</sequence>
<keyword evidence="2" id="KW-1185">Reference proteome</keyword>
<evidence type="ECO:0000313" key="2">
    <source>
        <dbReference type="Proteomes" id="UP000788262"/>
    </source>
</evidence>
<dbReference type="EMBL" id="JAFFZS010000039">
    <property type="protein sequence ID" value="MBN0048414.1"/>
    <property type="molecule type" value="Genomic_DNA"/>
</dbReference>
<evidence type="ECO:0000313" key="1">
    <source>
        <dbReference type="EMBL" id="MBN0048414.1"/>
    </source>
</evidence>
<dbReference type="Proteomes" id="UP000788262">
    <property type="component" value="Unassembled WGS sequence"/>
</dbReference>
<evidence type="ECO:0008006" key="3">
    <source>
        <dbReference type="Google" id="ProtNLM"/>
    </source>
</evidence>
<protein>
    <recommendedName>
        <fullName evidence="3">DDE Tnp4 domain-containing protein</fullName>
    </recommendedName>
</protein>
<proteinExistence type="predicted"/>